<feature type="region of interest" description="Disordered" evidence="1">
    <location>
        <begin position="1"/>
        <end position="25"/>
    </location>
</feature>
<dbReference type="EMBL" id="MH124167">
    <property type="protein sequence ID" value="AXU41470.1"/>
    <property type="molecule type" value="Genomic_DNA"/>
</dbReference>
<proteinExistence type="predicted"/>
<name>A0A346TPG0_9ABAC</name>
<sequence>MDASTNTPASAAVEIETAPLNENTQPIENDVAVTKKKFKPRRLVFQDEAGNTIERDAIESGSDKVDSISLVSHEGDVWRFKRHSDQTTDKHKLYQQIIEAIDDEENYKMYYYSVMSDLEPNEPVAGCKRVRLADSDSVSSPASPC</sequence>
<dbReference type="RefSeq" id="YP_010796482.1">
    <property type="nucleotide sequence ID" value="NC_076031.1"/>
</dbReference>
<evidence type="ECO:0000313" key="2">
    <source>
        <dbReference type="EMBL" id="AXU41470.1"/>
    </source>
</evidence>
<organism evidence="2 3">
    <name type="scientific">Mythimna unipuncta nucleopolyhedrovirus</name>
    <dbReference type="NCBI Taxonomy" id="447897"/>
    <lineage>
        <taxon>Viruses</taxon>
        <taxon>Viruses incertae sedis</taxon>
        <taxon>Naldaviricetes</taxon>
        <taxon>Lefavirales</taxon>
        <taxon>Baculoviridae</taxon>
        <taxon>Alphabaculovirus</taxon>
    </lineage>
</organism>
<evidence type="ECO:0000256" key="1">
    <source>
        <dbReference type="SAM" id="MobiDB-lite"/>
    </source>
</evidence>
<protein>
    <submittedName>
        <fullName evidence="2">ORF23</fullName>
    </submittedName>
</protein>
<reference evidence="2 3" key="1">
    <citation type="submission" date="2018-03" db="EMBL/GenBank/DDBJ databases">
        <title>Complete genome sequence of a second alphabaculovirus from the true armyworm, Mythimna unipuncta.</title>
        <authorList>
            <person name="Harrison R.L."/>
            <person name="Mowery J.D."/>
            <person name="Bauchan G.R."/>
            <person name="Theilmann D.A."/>
            <person name="Erlandson M.A."/>
        </authorList>
    </citation>
    <scope>NUCLEOTIDE SEQUENCE [LARGE SCALE GENOMIC DNA]</scope>
    <source>
        <strain evidence="2 3">KY310</strain>
    </source>
</reference>
<dbReference type="Proteomes" id="UP000501969">
    <property type="component" value="Segment"/>
</dbReference>
<dbReference type="KEGG" id="vg:80533977"/>
<accession>A0A346TPG0</accession>
<evidence type="ECO:0000313" key="3">
    <source>
        <dbReference type="Proteomes" id="UP000501969"/>
    </source>
</evidence>
<dbReference type="GeneID" id="80533977"/>
<keyword evidence="3" id="KW-1185">Reference proteome</keyword>